<evidence type="ECO:0000313" key="1">
    <source>
        <dbReference type="EMBL" id="OLP77409.1"/>
    </source>
</evidence>
<name>A0A1Q9C3B2_SYMMI</name>
<organism evidence="1 2">
    <name type="scientific">Symbiodinium microadriaticum</name>
    <name type="common">Dinoflagellate</name>
    <name type="synonym">Zooxanthella microadriatica</name>
    <dbReference type="NCBI Taxonomy" id="2951"/>
    <lineage>
        <taxon>Eukaryota</taxon>
        <taxon>Sar</taxon>
        <taxon>Alveolata</taxon>
        <taxon>Dinophyceae</taxon>
        <taxon>Suessiales</taxon>
        <taxon>Symbiodiniaceae</taxon>
        <taxon>Symbiodinium</taxon>
    </lineage>
</organism>
<protein>
    <submittedName>
        <fullName evidence="1">Uncharacterized protein</fullName>
    </submittedName>
</protein>
<keyword evidence="2" id="KW-1185">Reference proteome</keyword>
<dbReference type="AlphaFoldDB" id="A0A1Q9C3B2"/>
<proteinExistence type="predicted"/>
<comment type="caution">
    <text evidence="1">The sequence shown here is derived from an EMBL/GenBank/DDBJ whole genome shotgun (WGS) entry which is preliminary data.</text>
</comment>
<dbReference type="EMBL" id="LSRX01001770">
    <property type="protein sequence ID" value="OLP77409.1"/>
    <property type="molecule type" value="Genomic_DNA"/>
</dbReference>
<evidence type="ECO:0000313" key="2">
    <source>
        <dbReference type="Proteomes" id="UP000186817"/>
    </source>
</evidence>
<sequence length="135" mass="15075">MMISSLTEAGPELNQRPECQPPFTVLAPLVDSGPQSPSYQKARQARHEVRNRSAITSLRSFNYMIDGKTCSELIFSKSPSRFRAFSQLQAEAETHYAGGRLAPHAKLLYTAKEVPLFHHLGDPAARRLARELLDP</sequence>
<reference evidence="1 2" key="1">
    <citation type="submission" date="2016-02" db="EMBL/GenBank/DDBJ databases">
        <title>Genome analysis of coral dinoflagellate symbionts highlights evolutionary adaptations to a symbiotic lifestyle.</title>
        <authorList>
            <person name="Aranda M."/>
            <person name="Li Y."/>
            <person name="Liew Y.J."/>
            <person name="Baumgarten S."/>
            <person name="Simakov O."/>
            <person name="Wilson M."/>
            <person name="Piel J."/>
            <person name="Ashoor H."/>
            <person name="Bougouffa S."/>
            <person name="Bajic V.B."/>
            <person name="Ryu T."/>
            <person name="Ravasi T."/>
            <person name="Bayer T."/>
            <person name="Micklem G."/>
            <person name="Kim H."/>
            <person name="Bhak J."/>
            <person name="Lajeunesse T.C."/>
            <person name="Voolstra C.R."/>
        </authorList>
    </citation>
    <scope>NUCLEOTIDE SEQUENCE [LARGE SCALE GENOMIC DNA]</scope>
    <source>
        <strain evidence="1 2">CCMP2467</strain>
    </source>
</reference>
<dbReference type="Proteomes" id="UP000186817">
    <property type="component" value="Unassembled WGS sequence"/>
</dbReference>
<gene>
    <name evidence="1" type="ORF">AK812_SmicGene42528</name>
</gene>
<accession>A0A1Q9C3B2</accession>